<dbReference type="Pfam" id="PF22813">
    <property type="entry name" value="TcaA_2nd"/>
    <property type="match status" value="1"/>
</dbReference>
<dbReference type="EMBL" id="SWLG01000002">
    <property type="protein sequence ID" value="TLS38598.1"/>
    <property type="molecule type" value="Genomic_DNA"/>
</dbReference>
<keyword evidence="2 10" id="KW-1003">Cell membrane</keyword>
<keyword evidence="5" id="KW-0863">Zinc-finger</keyword>
<feature type="domain" description="TcaA 4th" evidence="15">
    <location>
        <begin position="258"/>
        <end position="328"/>
    </location>
</feature>
<dbReference type="Proteomes" id="UP000308230">
    <property type="component" value="Unassembled WGS sequence"/>
</dbReference>
<feature type="domain" description="TcaA protein NTF2-like" evidence="14">
    <location>
        <begin position="348"/>
        <end position="459"/>
    </location>
</feature>
<proteinExistence type="inferred from homology"/>
<evidence type="ECO:0000256" key="1">
    <source>
        <dbReference type="ARBA" id="ARBA00004162"/>
    </source>
</evidence>
<keyword evidence="4" id="KW-0479">Metal-binding</keyword>
<keyword evidence="9" id="KW-0046">Antibiotic resistance</keyword>
<evidence type="ECO:0000256" key="8">
    <source>
        <dbReference type="ARBA" id="ARBA00023136"/>
    </source>
</evidence>
<evidence type="ECO:0000256" key="12">
    <source>
        <dbReference type="SAM" id="Phobius"/>
    </source>
</evidence>
<dbReference type="PANTHER" id="PTHR40038">
    <property type="entry name" value="MEMBRANE-ASSOCIATED PROTEIN TCAA"/>
    <property type="match status" value="1"/>
</dbReference>
<dbReference type="Pfam" id="PF22820">
    <property type="entry name" value="TcaA_3rd_4th"/>
    <property type="match status" value="1"/>
</dbReference>
<comment type="similarity">
    <text evidence="10">Belongs to the tcaA family.</text>
</comment>
<evidence type="ECO:0000256" key="10">
    <source>
        <dbReference type="PIRNR" id="PIRNR032522"/>
    </source>
</evidence>
<keyword evidence="17" id="KW-1185">Reference proteome</keyword>
<dbReference type="InterPro" id="IPR054529">
    <property type="entry name" value="TcaA_2nd"/>
</dbReference>
<evidence type="ECO:0000256" key="9">
    <source>
        <dbReference type="ARBA" id="ARBA00023251"/>
    </source>
</evidence>
<feature type="domain" description="TcaA second" evidence="13">
    <location>
        <begin position="83"/>
        <end position="182"/>
    </location>
</feature>
<keyword evidence="3 12" id="KW-0812">Transmembrane</keyword>
<dbReference type="RefSeq" id="WP_138123311.1">
    <property type="nucleotide sequence ID" value="NZ_SWLG01000002.1"/>
</dbReference>
<evidence type="ECO:0000256" key="2">
    <source>
        <dbReference type="ARBA" id="ARBA00022475"/>
    </source>
</evidence>
<dbReference type="GO" id="GO:0046677">
    <property type="term" value="P:response to antibiotic"/>
    <property type="evidence" value="ECO:0007669"/>
    <property type="project" value="UniProtKB-KW"/>
</dbReference>
<evidence type="ECO:0000259" key="13">
    <source>
        <dbReference type="Pfam" id="PF22813"/>
    </source>
</evidence>
<comment type="caution">
    <text evidence="16">The sequence shown here is derived from an EMBL/GenBank/DDBJ whole genome shotgun (WGS) entry which is preliminary data.</text>
</comment>
<dbReference type="GO" id="GO:0008270">
    <property type="term" value="F:zinc ion binding"/>
    <property type="evidence" value="ECO:0007669"/>
    <property type="project" value="UniProtKB-KW"/>
</dbReference>
<protein>
    <recommendedName>
        <fullName evidence="10">Membrane-associated protein</fullName>
    </recommendedName>
</protein>
<sequence length="465" mass="52051">MKYCKNCGSELQSGKGFCTSCGHKLEEAKSAQTAAVHHENKAPQSRRPQKPMSKKAKFTWVALGVIAIALFGGHKFLENHYSPHNVVAGLEETIEQGDLEGARDMMDFSTVGHKVKDKELKSYLQFLKENEVEVTKGLNESFSSITQGSISESIYTSNGNELLRVMKDTKKKWGLYDQYIIEAVPFQLMVSSNMPEVEVEYNGTKKELQDTLEINGLLPGEQVVKGKYRGEYSELAQKAAIDFKKAYNNTVDVVLEFEGDYIVIRSNESDSTLFVNGKSTGKKIGNYYELGPMPVDGSIVLHAEYQGEKGVIKTAEAKVMNTDEIFLEFKEEELNPVEETVASPEELSSSVGDFMVDYIYTGVKAMNQGDFSIVEPLLHPDGKAYPESKNYIDYIVSKGITEDVISVEMIDAKNQSDGQLVTLREVYDIHYSDGTTKNKTFESSYLVKRVDGRYSVWSVEDIDEL</sequence>
<dbReference type="InterPro" id="IPR054528">
    <property type="entry name" value="TcaA_5th"/>
</dbReference>
<gene>
    <name evidence="16" type="ORF">FCL54_03610</name>
</gene>
<dbReference type="PANTHER" id="PTHR40038:SF1">
    <property type="entry name" value="MEMBRANE-ASSOCIATED PROTEIN TCAA"/>
    <property type="match status" value="1"/>
</dbReference>
<name>A0A5R9FAC0_9BACL</name>
<dbReference type="OrthoDB" id="1682769at2"/>
<keyword evidence="6" id="KW-0862">Zinc</keyword>
<organism evidence="16 17">
    <name type="scientific">Exobacillus caeni</name>
    <dbReference type="NCBI Taxonomy" id="2574798"/>
    <lineage>
        <taxon>Bacteria</taxon>
        <taxon>Bacillati</taxon>
        <taxon>Bacillota</taxon>
        <taxon>Bacilli</taxon>
        <taxon>Bacillales</taxon>
        <taxon>Guptibacillaceae</taxon>
        <taxon>Exobacillus</taxon>
    </lineage>
</organism>
<evidence type="ECO:0000313" key="16">
    <source>
        <dbReference type="EMBL" id="TLS38598.1"/>
    </source>
</evidence>
<keyword evidence="8 10" id="KW-0472">Membrane</keyword>
<dbReference type="GO" id="GO:0005886">
    <property type="term" value="C:plasma membrane"/>
    <property type="evidence" value="ECO:0007669"/>
    <property type="project" value="UniProtKB-SubCell"/>
</dbReference>
<dbReference type="InterPro" id="IPR054530">
    <property type="entry name" value="TcaA_4th"/>
</dbReference>
<evidence type="ECO:0000259" key="15">
    <source>
        <dbReference type="Pfam" id="PF22820"/>
    </source>
</evidence>
<evidence type="ECO:0000259" key="14">
    <source>
        <dbReference type="Pfam" id="PF22819"/>
    </source>
</evidence>
<feature type="region of interest" description="Disordered" evidence="11">
    <location>
        <begin position="32"/>
        <end position="53"/>
    </location>
</feature>
<evidence type="ECO:0000256" key="11">
    <source>
        <dbReference type="SAM" id="MobiDB-lite"/>
    </source>
</evidence>
<evidence type="ECO:0000313" key="17">
    <source>
        <dbReference type="Proteomes" id="UP000308230"/>
    </source>
</evidence>
<dbReference type="InterPro" id="IPR023599">
    <property type="entry name" value="Mem_prot_TcaA"/>
</dbReference>
<dbReference type="PIRSF" id="PIRSF032522">
    <property type="entry name" value="TcaA"/>
    <property type="match status" value="1"/>
</dbReference>
<accession>A0A5R9FAC0</accession>
<keyword evidence="7 12" id="KW-1133">Transmembrane helix</keyword>
<dbReference type="AlphaFoldDB" id="A0A5R9FAC0"/>
<evidence type="ECO:0000256" key="4">
    <source>
        <dbReference type="ARBA" id="ARBA00022723"/>
    </source>
</evidence>
<dbReference type="Pfam" id="PF22819">
    <property type="entry name" value="TcaA_5th"/>
    <property type="match status" value="1"/>
</dbReference>
<evidence type="ECO:0000256" key="3">
    <source>
        <dbReference type="ARBA" id="ARBA00022692"/>
    </source>
</evidence>
<evidence type="ECO:0000256" key="6">
    <source>
        <dbReference type="ARBA" id="ARBA00022833"/>
    </source>
</evidence>
<evidence type="ECO:0000256" key="5">
    <source>
        <dbReference type="ARBA" id="ARBA00022771"/>
    </source>
</evidence>
<reference evidence="16 17" key="1">
    <citation type="submission" date="2019-04" db="EMBL/GenBank/DDBJ databases">
        <title>Bacillus caeni sp. nov., a bacterium isolated from mangrove sediment.</title>
        <authorList>
            <person name="Huang H."/>
            <person name="Mo K."/>
            <person name="Hu Y."/>
        </authorList>
    </citation>
    <scope>NUCLEOTIDE SEQUENCE [LARGE SCALE GENOMIC DNA]</scope>
    <source>
        <strain evidence="16 17">HB172195</strain>
    </source>
</reference>
<feature type="transmembrane region" description="Helical" evidence="12">
    <location>
        <begin position="58"/>
        <end position="77"/>
    </location>
</feature>
<comment type="subcellular location">
    <subcellularLocation>
        <location evidence="1 10">Cell membrane</location>
        <topology evidence="1 10">Single-pass membrane protein</topology>
    </subcellularLocation>
</comment>
<evidence type="ECO:0000256" key="7">
    <source>
        <dbReference type="ARBA" id="ARBA00022989"/>
    </source>
</evidence>